<dbReference type="Gene3D" id="3.90.550.10">
    <property type="entry name" value="Spore Coat Polysaccharide Biosynthesis Protein SpsA, Chain A"/>
    <property type="match status" value="1"/>
</dbReference>
<evidence type="ECO:0000256" key="2">
    <source>
        <dbReference type="ARBA" id="ARBA00004319"/>
    </source>
</evidence>
<protein>
    <submittedName>
        <fullName evidence="35">UDP-glucose:glycoprotein glucosyltransferase</fullName>
    </submittedName>
</protein>
<feature type="domain" description="Cation efflux protein transmembrane" evidence="27">
    <location>
        <begin position="1656"/>
        <end position="1878"/>
    </location>
</feature>
<keyword evidence="8" id="KW-0328">Glycosyltransferase</keyword>
<dbReference type="InterPro" id="IPR002524">
    <property type="entry name" value="Cation_efflux"/>
</dbReference>
<dbReference type="Pfam" id="PF18400">
    <property type="entry name" value="Thioredoxin_12"/>
    <property type="match status" value="1"/>
</dbReference>
<dbReference type="PANTHER" id="PTHR11226">
    <property type="entry name" value="UDP-GLUCOSE GLYCOPROTEIN:GLUCOSYLTRANSFERASE"/>
    <property type="match status" value="1"/>
</dbReference>
<dbReference type="SUPFAM" id="SSF53448">
    <property type="entry name" value="Nucleotide-diphospho-sugar transferases"/>
    <property type="match status" value="1"/>
</dbReference>
<keyword evidence="11" id="KW-0479">Metal-binding</keyword>
<feature type="domain" description="UGGT thioredoxin-like" evidence="31">
    <location>
        <begin position="436"/>
        <end position="683"/>
    </location>
</feature>
<dbReference type="GO" id="GO:0005385">
    <property type="term" value="F:zinc ion transmembrane transporter activity"/>
    <property type="evidence" value="ECO:0007669"/>
    <property type="project" value="UniProtKB-ARBA"/>
</dbReference>
<feature type="compositionally biased region" description="Basic residues" evidence="24">
    <location>
        <begin position="1781"/>
        <end position="1793"/>
    </location>
</feature>
<dbReference type="InterPro" id="IPR027469">
    <property type="entry name" value="Cation_efflux_TMD_sf"/>
</dbReference>
<evidence type="ECO:0000256" key="23">
    <source>
        <dbReference type="ARBA" id="ARBA00048456"/>
    </source>
</evidence>
<dbReference type="UniPathway" id="UPA00378"/>
<evidence type="ECO:0000256" key="1">
    <source>
        <dbReference type="ARBA" id="ARBA00001913"/>
    </source>
</evidence>
<dbReference type="Proteomes" id="UP000078541">
    <property type="component" value="Unassembled WGS sequence"/>
</dbReference>
<feature type="domain" description="BCD1 alpha/beta" evidence="34">
    <location>
        <begin position="1958"/>
        <end position="2118"/>
    </location>
</feature>
<dbReference type="InterPro" id="IPR040692">
    <property type="entry name" value="UGGT_TRXL_3"/>
</dbReference>
<dbReference type="InterPro" id="IPR057721">
    <property type="entry name" value="BCD1_alpha/beta"/>
</dbReference>
<dbReference type="FunFam" id="3.90.550.10:FF:000004">
    <property type="entry name" value="UDP-glucose glycoprotein glucosyltransferase 1"/>
    <property type="match status" value="1"/>
</dbReference>
<feature type="transmembrane region" description="Helical" evidence="25">
    <location>
        <begin position="1718"/>
        <end position="1745"/>
    </location>
</feature>
<feature type="transmembrane region" description="Helical" evidence="25">
    <location>
        <begin position="1820"/>
        <end position="1843"/>
    </location>
</feature>
<dbReference type="InterPro" id="IPR040693">
    <property type="entry name" value="UGGT_TRXL_1"/>
</dbReference>
<evidence type="ECO:0000256" key="24">
    <source>
        <dbReference type="SAM" id="MobiDB-lite"/>
    </source>
</evidence>
<dbReference type="GO" id="GO:0018279">
    <property type="term" value="P:protein N-linked glycosylation via asparagine"/>
    <property type="evidence" value="ECO:0007669"/>
    <property type="project" value="TreeGrafter"/>
</dbReference>
<feature type="domain" description="UDP-glucose:glycoprotein glucosyltransferase thioredoxin-like" evidence="32">
    <location>
        <begin position="713"/>
        <end position="925"/>
    </location>
</feature>
<dbReference type="InterPro" id="IPR058533">
    <property type="entry name" value="Cation_efflux_TM"/>
</dbReference>
<feature type="domain" description="UGGT thioredoxin-like" evidence="29">
    <location>
        <begin position="37"/>
        <end position="217"/>
    </location>
</feature>
<evidence type="ECO:0000256" key="12">
    <source>
        <dbReference type="ARBA" id="ARBA00022729"/>
    </source>
</evidence>
<comment type="similarity">
    <text evidence="5">Belongs to the glycosyltransferase 8 family.</text>
</comment>
<keyword evidence="7" id="KW-0813">Transport</keyword>
<dbReference type="GO" id="GO:0005788">
    <property type="term" value="C:endoplasmic reticulum lumen"/>
    <property type="evidence" value="ECO:0007669"/>
    <property type="project" value="UniProtKB-SubCell"/>
</dbReference>
<dbReference type="GO" id="GO:0051082">
    <property type="term" value="F:unfolded protein binding"/>
    <property type="evidence" value="ECO:0007669"/>
    <property type="project" value="TreeGrafter"/>
</dbReference>
<comment type="similarity">
    <text evidence="6">Belongs to the cation diffusion facilitator (CDF) transporter (TC 2.A.4) family. SLC30A subfamily.</text>
</comment>
<dbReference type="InterPro" id="IPR029044">
    <property type="entry name" value="Nucleotide-diphossugar_trans"/>
</dbReference>
<evidence type="ECO:0000256" key="26">
    <source>
        <dbReference type="SAM" id="SignalP"/>
    </source>
</evidence>
<evidence type="ECO:0000256" key="22">
    <source>
        <dbReference type="ARBA" id="ARBA00048349"/>
    </source>
</evidence>
<evidence type="ECO:0000256" key="6">
    <source>
        <dbReference type="ARBA" id="ARBA00008873"/>
    </source>
</evidence>
<feature type="transmembrane region" description="Helical" evidence="25">
    <location>
        <begin position="1686"/>
        <end position="1706"/>
    </location>
</feature>
<proteinExistence type="inferred from homology"/>
<dbReference type="Pfam" id="PF25790">
    <property type="entry name" value="BCD1"/>
    <property type="match status" value="1"/>
</dbReference>
<dbReference type="CDD" id="cd06432">
    <property type="entry name" value="GT8_HUGT1_C_like"/>
    <property type="match status" value="1"/>
</dbReference>
<dbReference type="Pfam" id="PF16916">
    <property type="entry name" value="ZT_dimer"/>
    <property type="match status" value="1"/>
</dbReference>
<dbReference type="InterPro" id="IPR040497">
    <property type="entry name" value="Glyco_transf_24"/>
</dbReference>
<comment type="catalytic activity">
    <reaction evidence="23">
        <text>N(4)-(alpha-D-Man-(1-&gt;2)-alpha-D-Man-(1-&gt;2)-alpha-D-Man-(1-&gt;3)-[alpha-D-Man-(1-&gt;2)-alpha-D-Man-(1-&gt;3)-[alpha-D-Man-(1-&gt;2)-alpha-D-Man-(1-&gt;6)]-alpha-D-Man-(1-&gt;6)]-beta-D-Man-(1-&gt;4)-beta-D-GlcNAc-(1-&gt;4)-beta-D-GlcNAc)-L-asparaginyl-[protein] (N-glucan mannose isomer 9A1,2,3B1,2,3) + UDP-alpha-D-glucose = N(4)-(alpha-D-Glc-(1-&gt;3)-alpha-D-Man-(1-&gt;2)-alpha-D-Man-(1-&gt;2)-alpha-D-Man-(1-&gt;3)-[alpha-D-Man-(1-&gt;2)-alpha-D-Man-(1-&gt;3)-[alpha-D-Man-(1-&gt;2)-alpha-D-Man-(1-&gt;6)]-alpha-D-Man-(1-&gt;6)]-beta-D-Man-(1-&gt;4)-beta-D-GlcNAc-(1-&gt;4)-beta-D-GlcNAc)-L-asparaginyl-[protein] + UDP + H(+)</text>
        <dbReference type="Rhea" id="RHEA:61304"/>
        <dbReference type="Rhea" id="RHEA-COMP:14356"/>
        <dbReference type="Rhea" id="RHEA-COMP:14357"/>
        <dbReference type="ChEBI" id="CHEBI:15378"/>
        <dbReference type="ChEBI" id="CHEBI:58223"/>
        <dbReference type="ChEBI" id="CHEBI:58885"/>
        <dbReference type="ChEBI" id="CHEBI:59080"/>
        <dbReference type="ChEBI" id="CHEBI:139493"/>
    </reaction>
</comment>
<keyword evidence="36" id="KW-1185">Reference proteome</keyword>
<comment type="catalytic activity">
    <reaction evidence="22">
        <text>Zn(2+)(in) + 2 H(+)(out) = Zn(2+)(out) + 2 H(+)(in)</text>
        <dbReference type="Rhea" id="RHEA:72627"/>
        <dbReference type="ChEBI" id="CHEBI:15378"/>
        <dbReference type="ChEBI" id="CHEBI:29105"/>
    </reaction>
</comment>
<evidence type="ECO:0000256" key="17">
    <source>
        <dbReference type="ARBA" id="ARBA00023065"/>
    </source>
</evidence>
<dbReference type="InterPro" id="IPR040694">
    <property type="entry name" value="UGGT_TRXL_2"/>
</dbReference>
<evidence type="ECO:0000256" key="18">
    <source>
        <dbReference type="ARBA" id="ARBA00023136"/>
    </source>
</evidence>
<dbReference type="InterPro" id="IPR009448">
    <property type="entry name" value="UDP-g_GGtrans"/>
</dbReference>
<feature type="domain" description="Cation efflux protein cytoplasmic" evidence="28">
    <location>
        <begin position="1882"/>
        <end position="1925"/>
    </location>
</feature>
<evidence type="ECO:0000256" key="20">
    <source>
        <dbReference type="ARBA" id="ARBA00023329"/>
    </source>
</evidence>
<evidence type="ECO:0000256" key="25">
    <source>
        <dbReference type="SAM" id="Phobius"/>
    </source>
</evidence>
<evidence type="ECO:0000313" key="35">
    <source>
        <dbReference type="EMBL" id="KYN45181.1"/>
    </source>
</evidence>
<dbReference type="Pfam" id="PF06427">
    <property type="entry name" value="UDP-g_GGTase"/>
    <property type="match status" value="1"/>
</dbReference>
<feature type="transmembrane region" description="Helical" evidence="25">
    <location>
        <begin position="1849"/>
        <end position="1870"/>
    </location>
</feature>
<feature type="chain" id="PRO_5013085414" evidence="26">
    <location>
        <begin position="16"/>
        <end position="2190"/>
    </location>
</feature>
<dbReference type="InterPro" id="IPR040525">
    <property type="entry name" value="UGGT_TRXL_4"/>
</dbReference>
<evidence type="ECO:0000256" key="5">
    <source>
        <dbReference type="ARBA" id="ARBA00006351"/>
    </source>
</evidence>
<evidence type="ECO:0000256" key="3">
    <source>
        <dbReference type="ARBA" id="ARBA00004638"/>
    </source>
</evidence>
<evidence type="ECO:0000313" key="36">
    <source>
        <dbReference type="Proteomes" id="UP000078541"/>
    </source>
</evidence>
<evidence type="ECO:0000259" key="33">
    <source>
        <dbReference type="Pfam" id="PF18404"/>
    </source>
</evidence>
<evidence type="ECO:0000256" key="16">
    <source>
        <dbReference type="ARBA" id="ARBA00022989"/>
    </source>
</evidence>
<evidence type="ECO:0000256" key="13">
    <source>
        <dbReference type="ARBA" id="ARBA00022824"/>
    </source>
</evidence>
<accession>A0A195FXM8</accession>
<dbReference type="SUPFAM" id="SSF161111">
    <property type="entry name" value="Cation efflux protein transmembrane domain-like"/>
    <property type="match status" value="1"/>
</dbReference>
<evidence type="ECO:0000256" key="19">
    <source>
        <dbReference type="ARBA" id="ARBA00023180"/>
    </source>
</evidence>
<comment type="subcellular location">
    <subcellularLocation>
        <location evidence="3">Cytoplasmic vesicle</location>
        <location evidence="3">Secretory vesicle membrane</location>
        <topology evidence="3">Multi-pass membrane protein</topology>
    </subcellularLocation>
    <subcellularLocation>
        <location evidence="2">Endoplasmic reticulum lumen</location>
    </subcellularLocation>
</comment>
<evidence type="ECO:0000259" key="31">
    <source>
        <dbReference type="Pfam" id="PF18402"/>
    </source>
</evidence>
<dbReference type="STRING" id="34720.A0A195FXM8"/>
<keyword evidence="12 26" id="KW-0732">Signal</keyword>
<evidence type="ECO:0000256" key="10">
    <source>
        <dbReference type="ARBA" id="ARBA00022692"/>
    </source>
</evidence>
<reference evidence="35 36" key="1">
    <citation type="submission" date="2016-03" db="EMBL/GenBank/DDBJ databases">
        <title>Trachymyrmex septentrionalis WGS genome.</title>
        <authorList>
            <person name="Nygaard S."/>
            <person name="Hu H."/>
            <person name="Boomsma J."/>
            <person name="Zhang G."/>
        </authorList>
    </citation>
    <scope>NUCLEOTIDE SEQUENCE [LARGE SCALE GENOMIC DNA]</scope>
    <source>
        <strain evidence="35">Tsep2-gDNA-1</strain>
        <tissue evidence="35">Whole body</tissue>
    </source>
</reference>
<comment type="function">
    <text evidence="21">Recognizes glycoproteins with minor folding defects. Reglucosylates single N-glycans near the misfolded part of the protein, thus providing quality control for protein folding in the endoplasmic reticulum. Reglucosylated proteins are recognized by calreticulin for recycling to the endoplasmic reticulum and refolding or degradation.</text>
</comment>
<evidence type="ECO:0000259" key="30">
    <source>
        <dbReference type="Pfam" id="PF18401"/>
    </source>
</evidence>
<evidence type="ECO:0000259" key="32">
    <source>
        <dbReference type="Pfam" id="PF18403"/>
    </source>
</evidence>
<evidence type="ECO:0000259" key="29">
    <source>
        <dbReference type="Pfam" id="PF18400"/>
    </source>
</evidence>
<keyword evidence="16 25" id="KW-1133">Transmembrane helix</keyword>
<comment type="cofactor">
    <cofactor evidence="1">
        <name>Ca(2+)</name>
        <dbReference type="ChEBI" id="CHEBI:29108"/>
    </cofactor>
</comment>
<dbReference type="Pfam" id="PF18401">
    <property type="entry name" value="Thioredoxin_13"/>
    <property type="match status" value="1"/>
</dbReference>
<evidence type="ECO:0000256" key="21">
    <source>
        <dbReference type="ARBA" id="ARBA00045874"/>
    </source>
</evidence>
<dbReference type="GO" id="GO:0046872">
    <property type="term" value="F:metal ion binding"/>
    <property type="evidence" value="ECO:0007669"/>
    <property type="project" value="UniProtKB-KW"/>
</dbReference>
<dbReference type="FunFam" id="1.20.1510.10:FF:000002">
    <property type="entry name" value="zinc transporter 3 isoform X1"/>
    <property type="match status" value="1"/>
</dbReference>
<evidence type="ECO:0000256" key="8">
    <source>
        <dbReference type="ARBA" id="ARBA00022676"/>
    </source>
</evidence>
<dbReference type="NCBIfam" id="TIGR01297">
    <property type="entry name" value="CDF"/>
    <property type="match status" value="1"/>
</dbReference>
<evidence type="ECO:0000256" key="4">
    <source>
        <dbReference type="ARBA" id="ARBA00004922"/>
    </source>
</evidence>
<organism evidence="35 36">
    <name type="scientific">Trachymyrmex septentrionalis</name>
    <dbReference type="NCBI Taxonomy" id="34720"/>
    <lineage>
        <taxon>Eukaryota</taxon>
        <taxon>Metazoa</taxon>
        <taxon>Ecdysozoa</taxon>
        <taxon>Arthropoda</taxon>
        <taxon>Hexapoda</taxon>
        <taxon>Insecta</taxon>
        <taxon>Pterygota</taxon>
        <taxon>Neoptera</taxon>
        <taxon>Endopterygota</taxon>
        <taxon>Hymenoptera</taxon>
        <taxon>Apocrita</taxon>
        <taxon>Aculeata</taxon>
        <taxon>Formicoidea</taxon>
        <taxon>Formicidae</taxon>
        <taxon>Myrmicinae</taxon>
        <taxon>Trachymyrmex</taxon>
    </lineage>
</organism>
<keyword evidence="14" id="KW-0862">Zinc</keyword>
<feature type="transmembrane region" description="Helical" evidence="25">
    <location>
        <begin position="1656"/>
        <end position="1680"/>
    </location>
</feature>
<feature type="transmembrane region" description="Helical" evidence="25">
    <location>
        <begin position="1757"/>
        <end position="1778"/>
    </location>
</feature>
<evidence type="ECO:0000259" key="28">
    <source>
        <dbReference type="Pfam" id="PF16916"/>
    </source>
</evidence>
<comment type="pathway">
    <text evidence="4">Protein modification; protein glycosylation.</text>
</comment>
<keyword evidence="19" id="KW-0325">Glycoprotein</keyword>
<dbReference type="Pfam" id="PF18403">
    <property type="entry name" value="Thioredoxin_15"/>
    <property type="match status" value="1"/>
</dbReference>
<feature type="region of interest" description="Disordered" evidence="24">
    <location>
        <begin position="1781"/>
        <end position="1807"/>
    </location>
</feature>
<dbReference type="GO" id="GO:0003980">
    <property type="term" value="F:UDP-glucose:glycoprotein glucosyltransferase activity"/>
    <property type="evidence" value="ECO:0007669"/>
    <property type="project" value="InterPro"/>
</dbReference>
<evidence type="ECO:0000259" key="34">
    <source>
        <dbReference type="Pfam" id="PF25790"/>
    </source>
</evidence>
<gene>
    <name evidence="35" type="ORF">ALC56_00431</name>
</gene>
<feature type="signal peptide" evidence="26">
    <location>
        <begin position="1"/>
        <end position="15"/>
    </location>
</feature>
<dbReference type="GO" id="GO:0036503">
    <property type="term" value="P:ERAD pathway"/>
    <property type="evidence" value="ECO:0007669"/>
    <property type="project" value="TreeGrafter"/>
</dbReference>
<evidence type="ECO:0000256" key="15">
    <source>
        <dbReference type="ARBA" id="ARBA00022906"/>
    </source>
</evidence>
<feature type="domain" description="UGGT thioredoxin-like" evidence="30">
    <location>
        <begin position="296"/>
        <end position="424"/>
    </location>
</feature>
<feature type="domain" description="Glucosyltransferase 24 catalytic" evidence="33">
    <location>
        <begin position="1222"/>
        <end position="1488"/>
    </location>
</feature>
<evidence type="ECO:0000256" key="11">
    <source>
        <dbReference type="ARBA" id="ARBA00022723"/>
    </source>
</evidence>
<evidence type="ECO:0000256" key="7">
    <source>
        <dbReference type="ARBA" id="ARBA00022448"/>
    </source>
</evidence>
<dbReference type="EMBL" id="KQ981193">
    <property type="protein sequence ID" value="KYN45181.1"/>
    <property type="molecule type" value="Genomic_DNA"/>
</dbReference>
<keyword evidence="18 25" id="KW-0472">Membrane</keyword>
<evidence type="ECO:0000256" key="9">
    <source>
        <dbReference type="ARBA" id="ARBA00022679"/>
    </source>
</evidence>
<name>A0A195FXM8_9HYME</name>
<keyword evidence="15" id="KW-0864">Zinc transport</keyword>
<dbReference type="Pfam" id="PF18402">
    <property type="entry name" value="Thioredoxin_14"/>
    <property type="match status" value="1"/>
</dbReference>
<dbReference type="InterPro" id="IPR027470">
    <property type="entry name" value="Cation_efflux_CTD"/>
</dbReference>
<evidence type="ECO:0000256" key="14">
    <source>
        <dbReference type="ARBA" id="ARBA00022833"/>
    </source>
</evidence>
<sequence>MRGLIFFYIFSLCSSQLGADKKINKYVTTLINAKWKETPLVLEAAEYLSDENPNYFWKFIESYSKIIKHSTLHTQQDNYDIILELAQKYLSPSEIAVFKLGMSLRIYSARVEMFFQMAVNKNVSSYGFCDNFVNIGETFTCSLEDIDRLLEQDTWETVDTYDVDHKYLSTPESDKIIILYGQIGTSTFIDFHEKLKNIAETKGINYILRHFIEDYNEREDTKLRLSGYGVELQMKSTEYKATDDSDIKDNTGKSSEMANDGMEEIEGINFMILKKLYPDHQAELDKIQTYLLETSHEIGAFKVWQFQELSHQAAERIMKSPSAEALNILTDISQNFPMQAKSLIRTKVNIDMKKEMKLNQEIFMASLNIQPTDTALFINGLYFDLEAIDILTLLESLRNELRVMEALHKIGFSNKKMSKLLALDLSGGTDNQNFAMDIRDSAINWINDIENDPRYSNWSPSLTELLRPTFPGMLRNIRRNLYNLVLIIDPLSDDSMPLIALAQSLYAHSAPLRVGFVFVTNYNTSVTGLMDASVAVNNAYHYFADTRSPKEALHFLSELGNYIGHSGVDVDDVKKVIRSRDSSASIPYILGEESEYDVGRHLASDFIKRCGFKKFPQALLNGIPLTPSQINSESYEEAVLSTIMLQTPMLQKAVYRGEVTEGDDIVDFLMNQPNVMPRLNERILKVDKNAWLNLIGTIPEDDDYTKWASQNLSTYLMKKMHYLFVPRRNMRHLYSFWVVADLKSLSGRQLLREALEYIESNADARISIIINAKDDTNLKSDINKIVLAAISALSPEKAILYMRKILKEDTVAVIANDNFEIEDESVAAILENQNSILSLHQHYVKTVLNMELGTRAVLCNGRVIGPLDDNEEFTNDDFSLLERFSQSTYGEKLFMKLIKDQIFNEDEYEENNITDDTIMKITSLLVPRPQTRSRYDVPFHGDDHSVIKIPAVNPDEVAFNFIAIVDPVSRGAQKLGPILKTLQQALNCNIKVFLNCVDKNSDMPLKSFYRFVLEPELQFTTEGDISGPIAKFTKLPTSSLLTQYIHAPENWLVEVVRSVYDLDNIKLDNVAMGVHSEFELEYLLLEGHCFEAVMGNPPRGLQFTLGTEKQSVMVDTIVMANLGYFQLKANPGEWVLRLRQGRSAEIYDFTTIDGQNVIQNGNDVKVLINSLRSHVLKVKVSKKPDKAGIDLLSDNEKDSGLWNSISRTFTATDENEDKDEKLNIFSLASGHLYERFLKIMMLSVIKHTKTPVKFWFLKNYLSPTLKDFLPHMAKEYGFEYELVQYKWPRWLHQQTEKQRTIWGYKILFLDVLFPLNVKKIIFVDADQVVRADLKELATFDLGGAPYAYTPFCDSRIEMDGFRFWKQGYWRNHLQGRAYHISALYVVDLKRFRRIAAGDRLRGQYQALSQDPNSLSNLDQDLPNNMIHQVAIKTLPQEWLWCETWCDDASKKYAKTIDLCNNPMTKEAKLQAAMRILPEWVGYDEEIKVLQQKIENANRQTWRDSDLPCLALPWLRDRLGGRLLSIVRCSRTRVVRTPPRRSAWKIHDMDNSEDKSADVGILAVVEQNNIASEFKDKAIYGYGTSIPPNNNEDEENEMSPRKVIFCVHGKLSGCCTVVKSSGDENTAADYQQNPLSPEDHCHRERNEEIDKKARKKLLIASALCVIFMIAEIVGGVLSNSLAIATDAAHLLTDFASFMISLFSIWVASRPATRKMPFGWYRAEVIGALTSVLLIWVVTGILFYLAIERIVHKDFELDATVMLITSAVGVAVNLVMGLSLHQHGHSHGGHSHGGHNHNDVENGHDDDLKGEQSKRNINVRAAFIHVLGDFIQSVGVFVAALVIYFKPSWSLVDPICTFLFSILVILTTVAIIKDVINVLMEGIPKGFDYSHVENTFMQIDGVVKVHNLRIWALSLDKTALSAHLAINYRFLEQVGRSIDTKKRNPEIKYTRQGILPVHLHKLRCAASCRKVSLFYMPQVFSRHKENTTYLNWKTNELFWRLEWIFPQAENIKYTIDRTLDSVRLSKLVEQVLDPVSATDEIDIEKLNTKLFLADKLQFYRAAGLTNIKVLLKAEKIKKAQFRFYDLDLTLTLQENLENKTIVEFPTLHVVMKDHSNMYDIIDTDEEMSDAECTSYGAKKRYNNNRPNDNKKDEPVNYFFNNFSDSDGENTDNKVKKKKRSLNIPNYEELIKM</sequence>
<keyword evidence="20" id="KW-0968">Cytoplasmic vesicle</keyword>
<evidence type="ECO:0000259" key="27">
    <source>
        <dbReference type="Pfam" id="PF01545"/>
    </source>
</evidence>
<keyword evidence="9 35" id="KW-0808">Transferase</keyword>
<dbReference type="Pfam" id="PF01545">
    <property type="entry name" value="Cation_efflux"/>
    <property type="match status" value="1"/>
</dbReference>
<feature type="compositionally biased region" description="Basic and acidic residues" evidence="24">
    <location>
        <begin position="1794"/>
        <end position="1807"/>
    </location>
</feature>
<keyword evidence="10 25" id="KW-0812">Transmembrane</keyword>
<dbReference type="Pfam" id="PF18404">
    <property type="entry name" value="Glyco_transf_24"/>
    <property type="match status" value="1"/>
</dbReference>
<dbReference type="Gene3D" id="1.20.1510.10">
    <property type="entry name" value="Cation efflux protein transmembrane domain"/>
    <property type="match status" value="1"/>
</dbReference>
<dbReference type="GO" id="GO:0030658">
    <property type="term" value="C:transport vesicle membrane"/>
    <property type="evidence" value="ECO:0007669"/>
    <property type="project" value="UniProtKB-SubCell"/>
</dbReference>
<keyword evidence="17" id="KW-0406">Ion transport</keyword>
<keyword evidence="13" id="KW-0256">Endoplasmic reticulum</keyword>
<dbReference type="PANTHER" id="PTHR11226:SF0">
    <property type="entry name" value="UDP-GLUCOSE:GLYCOPROTEIN GLUCOSYLTRANSFERASE"/>
    <property type="match status" value="1"/>
</dbReference>